<evidence type="ECO:0000256" key="1">
    <source>
        <dbReference type="ARBA" id="ARBA00000491"/>
    </source>
</evidence>
<evidence type="ECO:0000256" key="5">
    <source>
        <dbReference type="ARBA" id="ARBA00023239"/>
    </source>
</evidence>
<protein>
    <recommendedName>
        <fullName evidence="7">3-isopropylmalate dehydratase small subunit</fullName>
        <ecNumber evidence="7">4.2.1.33</ecNumber>
    </recommendedName>
    <alternativeName>
        <fullName evidence="7">Alpha-IPM isomerase</fullName>
        <shortName evidence="7">IPMI</shortName>
    </alternativeName>
    <alternativeName>
        <fullName evidence="7">Isopropylmalate isomerase</fullName>
    </alternativeName>
</protein>
<dbReference type="CDD" id="cd01577">
    <property type="entry name" value="IPMI_Swivel"/>
    <property type="match status" value="1"/>
</dbReference>
<dbReference type="PANTHER" id="PTHR43345">
    <property type="entry name" value="3-ISOPROPYLMALATE DEHYDRATASE SMALL SUBUNIT 2-RELATED-RELATED"/>
    <property type="match status" value="1"/>
</dbReference>
<comment type="similarity">
    <text evidence="7">Belongs to the LeuD family. LeuD type 2 subfamily.</text>
</comment>
<comment type="catalytic activity">
    <reaction evidence="1 7">
        <text>(2R,3S)-3-isopropylmalate = (2S)-2-isopropylmalate</text>
        <dbReference type="Rhea" id="RHEA:32287"/>
        <dbReference type="ChEBI" id="CHEBI:1178"/>
        <dbReference type="ChEBI" id="CHEBI:35121"/>
        <dbReference type="EC" id="4.2.1.33"/>
    </reaction>
</comment>
<dbReference type="AlphaFoldDB" id="I9L7W6"/>
<evidence type="ECO:0000256" key="7">
    <source>
        <dbReference type="HAMAP-Rule" id="MF_01032"/>
    </source>
</evidence>
<evidence type="ECO:0000313" key="10">
    <source>
        <dbReference type="Proteomes" id="UP000004324"/>
    </source>
</evidence>
<dbReference type="PATRIC" id="fig|1149862.3.peg.3853"/>
<evidence type="ECO:0000256" key="6">
    <source>
        <dbReference type="ARBA" id="ARBA00023304"/>
    </source>
</evidence>
<accession>I9L7W6</accession>
<gene>
    <name evidence="7" type="primary">leuD</name>
    <name evidence="9" type="ORF">FB4_0852</name>
</gene>
<evidence type="ECO:0000256" key="4">
    <source>
        <dbReference type="ARBA" id="ARBA00022605"/>
    </source>
</evidence>
<evidence type="ECO:0000256" key="3">
    <source>
        <dbReference type="ARBA" id="ARBA00022430"/>
    </source>
</evidence>
<dbReference type="OrthoDB" id="9777465at2"/>
<dbReference type="Proteomes" id="UP000004324">
    <property type="component" value="Unassembled WGS sequence"/>
</dbReference>
<dbReference type="InterPro" id="IPR011827">
    <property type="entry name" value="LeuD_type2/HacB/DmdB"/>
</dbReference>
<name>I9L7W6_9FIRM</name>
<comment type="function">
    <text evidence="7">Catalyzes the isomerization between 2-isopropylmalate and 3-isopropylmalate, via the formation of 2-isopropylmaleate.</text>
</comment>
<dbReference type="InterPro" id="IPR050075">
    <property type="entry name" value="LeuD"/>
</dbReference>
<dbReference type="EC" id="4.2.1.33" evidence="7"/>
<dbReference type="EMBL" id="AKVJ01000066">
    <property type="protein sequence ID" value="EIW16341.1"/>
    <property type="molecule type" value="Genomic_DNA"/>
</dbReference>
<sequence>MIERVSKNKSQHSKEALIESMEREMINVITGKAWKFGNDVDTDQIIPSQYLLLPNVEEMKQYTFEPLDENFASTVCPGDIIVGGENFGSGSSREQAPLVLKALGISAVVAKSFARIFFRNAINIGLPVVICKEVYDAVEQNDTLEIDVLKGTIKNVTEDRNFTSTKLPAHVMNILEAGGLIGFLNKK</sequence>
<comment type="subunit">
    <text evidence="7">Heterodimer of LeuC and LeuD.</text>
</comment>
<dbReference type="UniPathway" id="UPA00048">
    <property type="reaction ID" value="UER00071"/>
</dbReference>
<keyword evidence="3 7" id="KW-0432">Leucine biosynthesis</keyword>
<dbReference type="HAMAP" id="MF_01032">
    <property type="entry name" value="LeuD_type2"/>
    <property type="match status" value="1"/>
</dbReference>
<comment type="caution">
    <text evidence="9">The sequence shown here is derived from an EMBL/GenBank/DDBJ whole genome shotgun (WGS) entry which is preliminary data.</text>
</comment>
<dbReference type="InterPro" id="IPR000573">
    <property type="entry name" value="AconitaseA/IPMdHydase_ssu_swvl"/>
</dbReference>
<dbReference type="GO" id="GO:0009098">
    <property type="term" value="P:L-leucine biosynthetic process"/>
    <property type="evidence" value="ECO:0007669"/>
    <property type="project" value="UniProtKB-UniRule"/>
</dbReference>
<keyword evidence="10" id="KW-1185">Reference proteome</keyword>
<proteinExistence type="inferred from homology"/>
<dbReference type="PANTHER" id="PTHR43345:SF9">
    <property type="entry name" value="3-ISOPROPYLMALATE DEHYDRATASE SMALL SUBUNIT"/>
    <property type="match status" value="1"/>
</dbReference>
<evidence type="ECO:0000256" key="2">
    <source>
        <dbReference type="ARBA" id="ARBA00004729"/>
    </source>
</evidence>
<reference evidence="9 10" key="1">
    <citation type="journal article" date="2012" name="J. Bacteriol.">
        <title>Draft Genome Sequences for Two Metal-Reducing Pelosinus fermentans Strains Isolated from a Cr(VI)-Contaminated Site and for Type Strain R7.</title>
        <authorList>
            <person name="Brown S.D."/>
            <person name="Podar M."/>
            <person name="Klingeman D.M."/>
            <person name="Johnson C.M."/>
            <person name="Yang Z.K."/>
            <person name="Utturkar S.M."/>
            <person name="Land M.L."/>
            <person name="Mosher J.J."/>
            <person name="Hurt R.A.Jr."/>
            <person name="Phelps T.J."/>
            <person name="Palumbo A.V."/>
            <person name="Arkin A.P."/>
            <person name="Hazen T.C."/>
            <person name="Elias D.A."/>
        </authorList>
    </citation>
    <scope>NUCLEOTIDE SEQUENCE [LARGE SCALE GENOMIC DNA]</scope>
    <source>
        <strain evidence="9 10">B4</strain>
    </source>
</reference>
<keyword evidence="5 7" id="KW-0456">Lyase</keyword>
<keyword evidence="4 7" id="KW-0028">Amino-acid biosynthesis</keyword>
<dbReference type="InterPro" id="IPR015928">
    <property type="entry name" value="Aconitase/3IPM_dehydase_swvl"/>
</dbReference>
<dbReference type="Gene3D" id="3.20.19.10">
    <property type="entry name" value="Aconitase, domain 4"/>
    <property type="match status" value="1"/>
</dbReference>
<evidence type="ECO:0000313" key="9">
    <source>
        <dbReference type="EMBL" id="EIW16341.1"/>
    </source>
</evidence>
<organism evidence="9 10">
    <name type="scientific">Pelosinus fermentans B4</name>
    <dbReference type="NCBI Taxonomy" id="1149862"/>
    <lineage>
        <taxon>Bacteria</taxon>
        <taxon>Bacillati</taxon>
        <taxon>Bacillota</taxon>
        <taxon>Negativicutes</taxon>
        <taxon>Selenomonadales</taxon>
        <taxon>Sporomusaceae</taxon>
        <taxon>Pelosinus</taxon>
    </lineage>
</organism>
<dbReference type="InterPro" id="IPR033940">
    <property type="entry name" value="IPMI_Swivel"/>
</dbReference>
<evidence type="ECO:0000259" key="8">
    <source>
        <dbReference type="Pfam" id="PF00694"/>
    </source>
</evidence>
<dbReference type="SUPFAM" id="SSF52016">
    <property type="entry name" value="LeuD/IlvD-like"/>
    <property type="match status" value="1"/>
</dbReference>
<comment type="pathway">
    <text evidence="2 7">Amino-acid biosynthesis; L-leucine biosynthesis; L-leucine from 3-methyl-2-oxobutanoate: step 2/4.</text>
</comment>
<dbReference type="GO" id="GO:0003861">
    <property type="term" value="F:3-isopropylmalate dehydratase activity"/>
    <property type="evidence" value="ECO:0007669"/>
    <property type="project" value="UniProtKB-UniRule"/>
</dbReference>
<keyword evidence="6 7" id="KW-0100">Branched-chain amino acid biosynthesis</keyword>
<dbReference type="NCBIfam" id="TIGR02087">
    <property type="entry name" value="LEUD_arch"/>
    <property type="match status" value="1"/>
</dbReference>
<feature type="domain" description="Aconitase A/isopropylmalate dehydratase small subunit swivel" evidence="8">
    <location>
        <begin position="80"/>
        <end position="126"/>
    </location>
</feature>
<dbReference type="Pfam" id="PF00694">
    <property type="entry name" value="Aconitase_C"/>
    <property type="match status" value="1"/>
</dbReference>